<dbReference type="InterPro" id="IPR036397">
    <property type="entry name" value="RNaseH_sf"/>
</dbReference>
<accession>A0A7F5RCJ9</accession>
<feature type="domain" description="3'-5' exonuclease" evidence="4">
    <location>
        <begin position="441"/>
        <end position="633"/>
    </location>
</feature>
<reference evidence="6" key="1">
    <citation type="submission" date="2025-08" db="UniProtKB">
        <authorList>
            <consortium name="RefSeq"/>
        </authorList>
    </citation>
    <scope>IDENTIFICATION</scope>
    <source>
        <tissue evidence="6">Entire body</tissue>
    </source>
</reference>
<dbReference type="Pfam" id="PF01612">
    <property type="entry name" value="DNA_pol_A_exo1"/>
    <property type="match status" value="1"/>
</dbReference>
<proteinExistence type="predicted"/>
<dbReference type="SMART" id="SM00474">
    <property type="entry name" value="35EXOc"/>
    <property type="match status" value="1"/>
</dbReference>
<keyword evidence="5" id="KW-1185">Reference proteome</keyword>
<name>A0A7F5RCJ9_AGRPL</name>
<dbReference type="InterPro" id="IPR012337">
    <property type="entry name" value="RNaseH-like_sf"/>
</dbReference>
<evidence type="ECO:0000313" key="6">
    <source>
        <dbReference type="RefSeq" id="XP_025833704.1"/>
    </source>
</evidence>
<sequence length="918" mass="105968">MMSYTRGRGRGVANRKNISQNKMTFNNSSCSFHNAAKVQSSNNKQSSMSVQHNILKVQPSSSSSIIMKQTTFSVDMDSGIHTWFQQLRIYWAKFKKGPLMQDMLFKFFESCGNPYEHAIVLCYNCLDFRDAKPKSMAYLIMEEFQEWCLLNRENIINLLTLELKYFAFDVIKRQHNVGLTKLVIQIYEIVNDSHNFLDDLRHMIAEKQYKEASQCALLLGLQNEFTVEDFLVPLVLQDKLVVVDEFLSRSPKHQIELISYLDAILGSSSNVRTALEPVILKLQIPEVKMVKLHYKPWRKLIARLLKMFKIPMECAPHLIQKRNKGALQFLLHKRYVEGSFSDESWKEMVHEAVKDDETLQQELVIQVSLYGDVSEALRWAHYFKVDRSYWPQSVRLYQDDPNAERHITHQLLNQEDECWDDWPQNKPATQYHELKLSSSCIHLVDTPTAFEKFLDHGLKDVNLVGVDCEWKPSFGVHLNELSVMQVATRDAVFILDIIKLGSRLSHLWQEFGEIVFNNCDILKLGFGFSADLAIIKHSLPYLTTIHNKIGFLDLMSLWKHIEKNSEFKFPYEVEGGGPSLSTLVQMCLGKPLDKSDQFSNWENRPLRKNQLTYAALDAHCLIEIYDVMKKCCESVGYPFHEICFQIMSSAKEMKKKPKKSLTKKLVEKQVIQQPPSPHNESVSPQTVKIVCDTMLQGLGKSLRRCGIDTAILENHDDHTVCVKIAQTEKRYIVTKGQTFNMLVGYVPQGYCLKIISDDIDEQLREILDYYKIEVTKDDIFSRCQICNSNCFVKLSKSTMNALAESFHNPCVPSRTYYVDEHLEDEASGFSSEEEYCYEEGQHPPVSLTRKWDLCSDENVDVGLCLTKLGAKIQVDAVPQQILEKTDLFYVCENCGKVYWDGTHFEKVLTKRLHDIVKL</sequence>
<dbReference type="Pfam" id="PF01927">
    <property type="entry name" value="Mut7-C"/>
    <property type="match status" value="2"/>
</dbReference>
<evidence type="ECO:0000259" key="4">
    <source>
        <dbReference type="SMART" id="SM00474"/>
    </source>
</evidence>
<dbReference type="Gene3D" id="3.30.420.10">
    <property type="entry name" value="Ribonuclease H-like superfamily/Ribonuclease H"/>
    <property type="match status" value="1"/>
</dbReference>
<dbReference type="RefSeq" id="XP_025833704.1">
    <property type="nucleotide sequence ID" value="XM_025977919.1"/>
</dbReference>
<dbReference type="KEGG" id="apln:108742128"/>
<dbReference type="GO" id="GO:0006139">
    <property type="term" value="P:nucleobase-containing compound metabolic process"/>
    <property type="evidence" value="ECO:0007669"/>
    <property type="project" value="InterPro"/>
</dbReference>
<organism evidence="5 6">
    <name type="scientific">Agrilus planipennis</name>
    <name type="common">Emerald ash borer</name>
    <name type="synonym">Agrilus marcopoli</name>
    <dbReference type="NCBI Taxonomy" id="224129"/>
    <lineage>
        <taxon>Eukaryota</taxon>
        <taxon>Metazoa</taxon>
        <taxon>Ecdysozoa</taxon>
        <taxon>Arthropoda</taxon>
        <taxon>Hexapoda</taxon>
        <taxon>Insecta</taxon>
        <taxon>Pterygota</taxon>
        <taxon>Neoptera</taxon>
        <taxon>Endopterygota</taxon>
        <taxon>Coleoptera</taxon>
        <taxon>Polyphaga</taxon>
        <taxon>Elateriformia</taxon>
        <taxon>Buprestoidea</taxon>
        <taxon>Buprestidae</taxon>
        <taxon>Agrilinae</taxon>
        <taxon>Agrilus</taxon>
    </lineage>
</organism>
<keyword evidence="1" id="KW-0540">Nuclease</keyword>
<dbReference type="GeneID" id="108742128"/>
<gene>
    <name evidence="6" type="primary">LOC108742128</name>
</gene>
<dbReference type="InterPro" id="IPR037432">
    <property type="entry name" value="Mut-7_DEDDy_dom"/>
</dbReference>
<dbReference type="OrthoDB" id="18193at2759"/>
<dbReference type="CTD" id="35385"/>
<evidence type="ECO:0000313" key="5">
    <source>
        <dbReference type="Proteomes" id="UP000192223"/>
    </source>
</evidence>
<dbReference type="InterPro" id="IPR052408">
    <property type="entry name" value="Exonuclease_MUT-7-like"/>
</dbReference>
<dbReference type="SUPFAM" id="SSF53098">
    <property type="entry name" value="Ribonuclease H-like"/>
    <property type="match status" value="1"/>
</dbReference>
<dbReference type="FunCoup" id="A0A7F5RCJ9">
    <property type="interactions" value="614"/>
</dbReference>
<protein>
    <submittedName>
        <fullName evidence="6">Exonuclease mut-7 homolog</fullName>
    </submittedName>
</protein>
<dbReference type="GO" id="GO:0008408">
    <property type="term" value="F:3'-5' exonuclease activity"/>
    <property type="evidence" value="ECO:0007669"/>
    <property type="project" value="InterPro"/>
</dbReference>
<dbReference type="InterPro" id="IPR002562">
    <property type="entry name" value="3'-5'_exonuclease_dom"/>
</dbReference>
<dbReference type="CDD" id="cd06146">
    <property type="entry name" value="mut-7_like_exo"/>
    <property type="match status" value="1"/>
</dbReference>
<keyword evidence="3 6" id="KW-0269">Exonuclease</keyword>
<dbReference type="Proteomes" id="UP000192223">
    <property type="component" value="Unplaced"/>
</dbReference>
<evidence type="ECO:0000256" key="1">
    <source>
        <dbReference type="ARBA" id="ARBA00022722"/>
    </source>
</evidence>
<dbReference type="PANTHER" id="PTHR47765">
    <property type="entry name" value="3'-5' EXONUCLEASE DOMAIN-CONTAINING PROTEIN"/>
    <property type="match status" value="1"/>
</dbReference>
<dbReference type="GO" id="GO:0003676">
    <property type="term" value="F:nucleic acid binding"/>
    <property type="evidence" value="ECO:0007669"/>
    <property type="project" value="InterPro"/>
</dbReference>
<dbReference type="InterPro" id="IPR002782">
    <property type="entry name" value="Mut7-C_RNAse_dom"/>
</dbReference>
<evidence type="ECO:0000256" key="3">
    <source>
        <dbReference type="ARBA" id="ARBA00022839"/>
    </source>
</evidence>
<keyword evidence="2" id="KW-0378">Hydrolase</keyword>
<dbReference type="InParanoid" id="A0A7F5RCJ9"/>
<dbReference type="PANTHER" id="PTHR47765:SF2">
    <property type="entry name" value="EXONUCLEASE MUT-7 HOMOLOG"/>
    <property type="match status" value="1"/>
</dbReference>
<evidence type="ECO:0000256" key="2">
    <source>
        <dbReference type="ARBA" id="ARBA00022801"/>
    </source>
</evidence>
<dbReference type="AlphaFoldDB" id="A0A7F5RCJ9"/>